<dbReference type="RefSeq" id="WP_136793955.1">
    <property type="nucleotide sequence ID" value="NZ_SWAU01000243.1"/>
</dbReference>
<feature type="compositionally biased region" description="Low complexity" evidence="1">
    <location>
        <begin position="61"/>
        <end position="73"/>
    </location>
</feature>
<name>A0A4U0YTE3_9RHOB</name>
<sequence>MSRTASPEDSAASRPASRRLQAEAYAELCVTSNFTFLTGASHPEELVTRSTELTGWAGRRATSPSLASSSPASAPEPPRGDLPSASAARGSARHFCPLWPQAKVL</sequence>
<evidence type="ECO:0000313" key="3">
    <source>
        <dbReference type="Proteomes" id="UP000306340"/>
    </source>
</evidence>
<organism evidence="2 3">
    <name type="scientific">Cereibacter changlensis</name>
    <dbReference type="NCBI Taxonomy" id="402884"/>
    <lineage>
        <taxon>Bacteria</taxon>
        <taxon>Pseudomonadati</taxon>
        <taxon>Pseudomonadota</taxon>
        <taxon>Alphaproteobacteria</taxon>
        <taxon>Rhodobacterales</taxon>
        <taxon>Paracoccaceae</taxon>
        <taxon>Cereibacter</taxon>
    </lineage>
</organism>
<reference evidence="2 3" key="1">
    <citation type="submission" date="2019-04" db="EMBL/GenBank/DDBJ databases">
        <title>Crypto-aerobic microbial life in anoxic (sulfidic) marine sediments.</title>
        <authorList>
            <person name="Bhattacharya S."/>
            <person name="Roy C."/>
            <person name="Mondal N."/>
            <person name="Sarkar J."/>
            <person name="Mandal S."/>
            <person name="Rameez M.J."/>
            <person name="Ghosh W."/>
        </authorList>
    </citation>
    <scope>NUCLEOTIDE SEQUENCE [LARGE SCALE GENOMIC DNA]</scope>
    <source>
        <strain evidence="2 3">SBBC</strain>
    </source>
</reference>
<proteinExistence type="predicted"/>
<evidence type="ECO:0000313" key="2">
    <source>
        <dbReference type="EMBL" id="TKA95015.1"/>
    </source>
</evidence>
<protein>
    <submittedName>
        <fullName evidence="2">Uncharacterized protein</fullName>
    </submittedName>
</protein>
<dbReference type="EMBL" id="SWAU01000243">
    <property type="protein sequence ID" value="TKA95015.1"/>
    <property type="molecule type" value="Genomic_DNA"/>
</dbReference>
<accession>A0A4U0YTE3</accession>
<comment type="caution">
    <text evidence="2">The sequence shown here is derived from an EMBL/GenBank/DDBJ whole genome shotgun (WGS) entry which is preliminary data.</text>
</comment>
<feature type="region of interest" description="Disordered" evidence="1">
    <location>
        <begin position="50"/>
        <end position="90"/>
    </location>
</feature>
<dbReference type="AlphaFoldDB" id="A0A4U0YTE3"/>
<gene>
    <name evidence="2" type="ORF">FAZ78_19140</name>
</gene>
<evidence type="ECO:0000256" key="1">
    <source>
        <dbReference type="SAM" id="MobiDB-lite"/>
    </source>
</evidence>
<dbReference type="Proteomes" id="UP000306340">
    <property type="component" value="Unassembled WGS sequence"/>
</dbReference>